<protein>
    <submittedName>
        <fullName evidence="2">FMN reductase</fullName>
        <ecNumber evidence="2">1.5.1.38</ecNumber>
    </submittedName>
</protein>
<comment type="caution">
    <text evidence="2">The sequence shown here is derived from an EMBL/GenBank/DDBJ whole genome shotgun (WGS) entry which is preliminary data.</text>
</comment>
<dbReference type="PANTHER" id="PTHR30543">
    <property type="entry name" value="CHROMATE REDUCTASE"/>
    <property type="match status" value="1"/>
</dbReference>
<evidence type="ECO:0000313" key="2">
    <source>
        <dbReference type="EMBL" id="MET3526145.1"/>
    </source>
</evidence>
<evidence type="ECO:0000313" key="3">
    <source>
        <dbReference type="Proteomes" id="UP001549110"/>
    </source>
</evidence>
<dbReference type="SUPFAM" id="SSF52218">
    <property type="entry name" value="Flavoproteins"/>
    <property type="match status" value="1"/>
</dbReference>
<keyword evidence="2" id="KW-0560">Oxidoreductase</keyword>
<reference evidence="2 3" key="1">
    <citation type="submission" date="2024-06" db="EMBL/GenBank/DDBJ databases">
        <title>Genomic Encyclopedia of Type Strains, Phase IV (KMG-IV): sequencing the most valuable type-strain genomes for metagenomic binning, comparative biology and taxonomic classification.</title>
        <authorList>
            <person name="Goeker M."/>
        </authorList>
    </citation>
    <scope>NUCLEOTIDE SEQUENCE [LARGE SCALE GENOMIC DNA]</scope>
    <source>
        <strain evidence="2 3">DSM 17809</strain>
    </source>
</reference>
<feature type="domain" description="NADPH-dependent FMN reductase-like" evidence="1">
    <location>
        <begin position="8"/>
        <end position="147"/>
    </location>
</feature>
<dbReference type="Proteomes" id="UP001549110">
    <property type="component" value="Unassembled WGS sequence"/>
</dbReference>
<dbReference type="InterPro" id="IPR005025">
    <property type="entry name" value="FMN_Rdtase-like_dom"/>
</dbReference>
<dbReference type="Pfam" id="PF03358">
    <property type="entry name" value="FMN_red"/>
    <property type="match status" value="1"/>
</dbReference>
<dbReference type="EC" id="1.5.1.38" evidence="2"/>
<name>A0ABV2EGJ2_9CAUL</name>
<dbReference type="InterPro" id="IPR029039">
    <property type="entry name" value="Flavoprotein-like_sf"/>
</dbReference>
<gene>
    <name evidence="2" type="ORF">ABID41_001240</name>
</gene>
<evidence type="ECO:0000259" key="1">
    <source>
        <dbReference type="Pfam" id="PF03358"/>
    </source>
</evidence>
<keyword evidence="3" id="KW-1185">Reference proteome</keyword>
<proteinExistence type="predicted"/>
<dbReference type="GO" id="GO:0052873">
    <property type="term" value="F:FMN reductase (NADPH) activity"/>
    <property type="evidence" value="ECO:0007669"/>
    <property type="project" value="UniProtKB-EC"/>
</dbReference>
<sequence length="191" mass="19834">MSSRKPLIVGIGGTVRPGSTSERALAVALRAVEAGGGETRLLGGDFLARLPIFNPSDHTRDPAQLELAEAVRAADGLIVASPGYHGSISGMIKNALDSLEVLRDDARPYLTDRAVGCIITADGWQAAGTTLTALRSIIHALRGWPTPFGAALNAASGLFDADGACIEAKDAWQLATVGEQVLDFAKMKAGL</sequence>
<dbReference type="EMBL" id="JBEPLU010000001">
    <property type="protein sequence ID" value="MET3526145.1"/>
    <property type="molecule type" value="Genomic_DNA"/>
</dbReference>
<dbReference type="Gene3D" id="3.40.50.360">
    <property type="match status" value="1"/>
</dbReference>
<organism evidence="2 3">
    <name type="scientific">Phenylobacterium koreense</name>
    <dbReference type="NCBI Taxonomy" id="266125"/>
    <lineage>
        <taxon>Bacteria</taxon>
        <taxon>Pseudomonadati</taxon>
        <taxon>Pseudomonadota</taxon>
        <taxon>Alphaproteobacteria</taxon>
        <taxon>Caulobacterales</taxon>
        <taxon>Caulobacteraceae</taxon>
        <taxon>Phenylobacterium</taxon>
    </lineage>
</organism>
<dbReference type="PANTHER" id="PTHR30543:SF21">
    <property type="entry name" value="NAD(P)H-DEPENDENT FMN REDUCTASE LOT6"/>
    <property type="match status" value="1"/>
</dbReference>
<accession>A0ABV2EGJ2</accession>
<dbReference type="InterPro" id="IPR050712">
    <property type="entry name" value="NAD(P)H-dep_reductase"/>
</dbReference>
<dbReference type="RefSeq" id="WP_331932792.1">
    <property type="nucleotide sequence ID" value="NZ_JBEPLU010000001.1"/>
</dbReference>